<dbReference type="InterPro" id="IPR002656">
    <property type="entry name" value="Acyl_transf_3_dom"/>
</dbReference>
<feature type="transmembrane region" description="Helical" evidence="1">
    <location>
        <begin position="29"/>
        <end position="48"/>
    </location>
</feature>
<feature type="transmembrane region" description="Helical" evidence="1">
    <location>
        <begin position="122"/>
        <end position="144"/>
    </location>
</feature>
<proteinExistence type="predicted"/>
<keyword evidence="1" id="KW-0472">Membrane</keyword>
<feature type="transmembrane region" description="Helical" evidence="1">
    <location>
        <begin position="280"/>
        <end position="303"/>
    </location>
</feature>
<accession>A0ABS6YDU5</accession>
<dbReference type="Proteomes" id="UP000788426">
    <property type="component" value="Unassembled WGS sequence"/>
</dbReference>
<feature type="transmembrane region" description="Helical" evidence="1">
    <location>
        <begin position="221"/>
        <end position="239"/>
    </location>
</feature>
<protein>
    <submittedName>
        <fullName evidence="3">Acyltransferase</fullName>
    </submittedName>
</protein>
<gene>
    <name evidence="3" type="ORF">KZO38_03915</name>
</gene>
<keyword evidence="3" id="KW-0012">Acyltransferase</keyword>
<feature type="transmembrane region" description="Helical" evidence="1">
    <location>
        <begin position="164"/>
        <end position="180"/>
    </location>
</feature>
<keyword evidence="4" id="KW-1185">Reference proteome</keyword>
<dbReference type="PANTHER" id="PTHR23028">
    <property type="entry name" value="ACETYLTRANSFERASE"/>
    <property type="match status" value="1"/>
</dbReference>
<sequence>MNKETTVEQTNVASAVYGGSKTHYLILDGLRGVAALIVICYHLFEAYAINPVEQSVNHGYLAVDFFFMLSGFVIGYSYDNRRETVSSSNFLLRRLIRLQPMVVIGAILGAVMFYFQGCEMWNVGSVGLSSLFGTTLLNCFLIPSTMSMDIRGWGEMFPLNGPCWSLFFEYIAYVLYAFIFRKVSTRVLWWIVPLFAVGLANAAFQGDYCNLGWGWALTKENFIGGMFRLLFSFTAGLLISRTYHPGIIKHPFVIGSIVLVVLTFMPNVGGHEYNWMNGIYDVFCITCAFPFVMCIGASAMAINDKTKRIATCLGDLSYPVYIVHYPLVYTYYAWVKNNDLPFSSAYPAAIAVVVVSIVLAQLCFRYYDAPLRKYLSNRFVK</sequence>
<feature type="transmembrane region" description="Helical" evidence="1">
    <location>
        <begin position="315"/>
        <end position="334"/>
    </location>
</feature>
<organism evidence="3 4">
    <name type="scientific">Hoylesella nanceiensis</name>
    <dbReference type="NCBI Taxonomy" id="425941"/>
    <lineage>
        <taxon>Bacteria</taxon>
        <taxon>Pseudomonadati</taxon>
        <taxon>Bacteroidota</taxon>
        <taxon>Bacteroidia</taxon>
        <taxon>Bacteroidales</taxon>
        <taxon>Prevotellaceae</taxon>
        <taxon>Hoylesella</taxon>
    </lineage>
</organism>
<dbReference type="EMBL" id="JAHXCT010000002">
    <property type="protein sequence ID" value="MBW4768903.1"/>
    <property type="molecule type" value="Genomic_DNA"/>
</dbReference>
<keyword evidence="3" id="KW-0808">Transferase</keyword>
<feature type="transmembrane region" description="Helical" evidence="1">
    <location>
        <begin position="60"/>
        <end position="78"/>
    </location>
</feature>
<keyword evidence="1" id="KW-1133">Transmembrane helix</keyword>
<feature type="transmembrane region" description="Helical" evidence="1">
    <location>
        <begin position="187"/>
        <end position="206"/>
    </location>
</feature>
<feature type="transmembrane region" description="Helical" evidence="1">
    <location>
        <begin position="98"/>
        <end position="115"/>
    </location>
</feature>
<evidence type="ECO:0000313" key="4">
    <source>
        <dbReference type="Proteomes" id="UP000788426"/>
    </source>
</evidence>
<dbReference type="Pfam" id="PF01757">
    <property type="entry name" value="Acyl_transf_3"/>
    <property type="match status" value="1"/>
</dbReference>
<evidence type="ECO:0000256" key="1">
    <source>
        <dbReference type="SAM" id="Phobius"/>
    </source>
</evidence>
<comment type="caution">
    <text evidence="3">The sequence shown here is derived from an EMBL/GenBank/DDBJ whole genome shotgun (WGS) entry which is preliminary data.</text>
</comment>
<name>A0ABS6YDU5_9BACT</name>
<dbReference type="RefSeq" id="WP_219480117.1">
    <property type="nucleotide sequence ID" value="NZ_JAHXCT010000002.1"/>
</dbReference>
<dbReference type="PANTHER" id="PTHR23028:SF134">
    <property type="entry name" value="PUTATIVE (AFU_ORTHOLOGUE AFUA_4G08520)-RELATED"/>
    <property type="match status" value="1"/>
</dbReference>
<reference evidence="3 4" key="1">
    <citation type="submission" date="2021-07" db="EMBL/GenBank/DDBJ databases">
        <title>Genomic diversity and antimicrobial resistance of Prevotella spp. isolated from chronic lung disease airways.</title>
        <authorList>
            <person name="Webb K.A."/>
            <person name="Olagoke O.S."/>
            <person name="Baird T."/>
            <person name="Neill J."/>
            <person name="Pham A."/>
            <person name="Wells T.J."/>
            <person name="Ramsay K.A."/>
            <person name="Bell S.C."/>
            <person name="Sarovich D.S."/>
            <person name="Price E.P."/>
        </authorList>
    </citation>
    <scope>NUCLEOTIDE SEQUENCE [LARGE SCALE GENOMIC DNA]</scope>
    <source>
        <strain evidence="3 4">SCHI0011.S.12</strain>
    </source>
</reference>
<evidence type="ECO:0000259" key="2">
    <source>
        <dbReference type="Pfam" id="PF01757"/>
    </source>
</evidence>
<feature type="transmembrane region" description="Helical" evidence="1">
    <location>
        <begin position="346"/>
        <end position="367"/>
    </location>
</feature>
<dbReference type="InterPro" id="IPR050879">
    <property type="entry name" value="Acyltransferase_3"/>
</dbReference>
<keyword evidence="1" id="KW-0812">Transmembrane</keyword>
<feature type="domain" description="Acyltransferase 3" evidence="2">
    <location>
        <begin position="27"/>
        <end position="359"/>
    </location>
</feature>
<feature type="transmembrane region" description="Helical" evidence="1">
    <location>
        <begin position="251"/>
        <end position="268"/>
    </location>
</feature>
<dbReference type="GO" id="GO:0016746">
    <property type="term" value="F:acyltransferase activity"/>
    <property type="evidence" value="ECO:0007669"/>
    <property type="project" value="UniProtKB-KW"/>
</dbReference>
<evidence type="ECO:0000313" key="3">
    <source>
        <dbReference type="EMBL" id="MBW4768903.1"/>
    </source>
</evidence>